<feature type="domain" description="Helicase-associated" evidence="4">
    <location>
        <begin position="16"/>
        <end position="94"/>
    </location>
</feature>
<dbReference type="Pfam" id="PF04408">
    <property type="entry name" value="WHD_HA2"/>
    <property type="match status" value="1"/>
</dbReference>
<dbReference type="InterPro" id="IPR007502">
    <property type="entry name" value="Helicase-assoc_dom"/>
</dbReference>
<dbReference type="VEuPathDB" id="ToxoDB:TGMAS_263650B"/>
<dbReference type="GO" id="GO:0003723">
    <property type="term" value="F:RNA binding"/>
    <property type="evidence" value="ECO:0007669"/>
    <property type="project" value="TreeGrafter"/>
</dbReference>
<keyword evidence="2" id="KW-0067">ATP-binding</keyword>
<keyword evidence="1" id="KW-0547">Nucleotide-binding</keyword>
<evidence type="ECO:0000256" key="1">
    <source>
        <dbReference type="ARBA" id="ARBA00022741"/>
    </source>
</evidence>
<evidence type="ECO:0000313" key="6">
    <source>
        <dbReference type="Proteomes" id="UP000028821"/>
    </source>
</evidence>
<evidence type="ECO:0000256" key="3">
    <source>
        <dbReference type="ARBA" id="ARBA00047984"/>
    </source>
</evidence>
<dbReference type="GO" id="GO:0016887">
    <property type="term" value="F:ATP hydrolysis activity"/>
    <property type="evidence" value="ECO:0007669"/>
    <property type="project" value="RHEA"/>
</dbReference>
<dbReference type="GO" id="GO:0003724">
    <property type="term" value="F:RNA helicase activity"/>
    <property type="evidence" value="ECO:0007669"/>
    <property type="project" value="UniProtKB-EC"/>
</dbReference>
<dbReference type="AlphaFoldDB" id="A0A086QN87"/>
<dbReference type="EMBL" id="AEXC02001299">
    <property type="protein sequence ID" value="KFH14069.1"/>
    <property type="molecule type" value="Genomic_DNA"/>
</dbReference>
<evidence type="ECO:0000256" key="2">
    <source>
        <dbReference type="ARBA" id="ARBA00022840"/>
    </source>
</evidence>
<comment type="caution">
    <text evidence="5">The sequence shown here is derived from an EMBL/GenBank/DDBJ whole genome shotgun (WGS) entry which is preliminary data.</text>
</comment>
<accession>A0A086QN87</accession>
<keyword evidence="5" id="KW-0378">Hydrolase</keyword>
<dbReference type="GO" id="GO:0005524">
    <property type="term" value="F:ATP binding"/>
    <property type="evidence" value="ECO:0007669"/>
    <property type="project" value="UniProtKB-KW"/>
</dbReference>
<evidence type="ECO:0000313" key="5">
    <source>
        <dbReference type="EMBL" id="KFH14069.1"/>
    </source>
</evidence>
<sequence length="103" mass="11849">MLISFSSSVSEFSIFLQGQLTKLGRRMAEFPLEPMYSKMILQGEKYKCVDECITICAMLGVGNSIFYRPKDKAMHADNARKNFFRPGGDHLTLLNVYKQWEET</sequence>
<dbReference type="Gene3D" id="1.20.120.1080">
    <property type="match status" value="1"/>
</dbReference>
<dbReference type="Pfam" id="PF21010">
    <property type="entry name" value="HA2_C"/>
    <property type="match status" value="1"/>
</dbReference>
<dbReference type="SMART" id="SM00847">
    <property type="entry name" value="HA2"/>
    <property type="match status" value="1"/>
</dbReference>
<dbReference type="GO" id="GO:0071013">
    <property type="term" value="C:catalytic step 2 spliceosome"/>
    <property type="evidence" value="ECO:0007669"/>
    <property type="project" value="TreeGrafter"/>
</dbReference>
<evidence type="ECO:0000259" key="4">
    <source>
        <dbReference type="SMART" id="SM00847"/>
    </source>
</evidence>
<name>A0A086QN87_TOXGO</name>
<gene>
    <name evidence="5" type="ORF">TGMAS_263650B</name>
</gene>
<dbReference type="PANTHER" id="PTHR18934">
    <property type="entry name" value="ATP-DEPENDENT RNA HELICASE"/>
    <property type="match status" value="1"/>
</dbReference>
<dbReference type="InterPro" id="IPR027417">
    <property type="entry name" value="P-loop_NTPase"/>
</dbReference>
<dbReference type="Proteomes" id="UP000028821">
    <property type="component" value="Unassembled WGS sequence"/>
</dbReference>
<dbReference type="InterPro" id="IPR048333">
    <property type="entry name" value="HA2_WH"/>
</dbReference>
<organism evidence="5 6">
    <name type="scientific">Toxoplasma gondii MAS</name>
    <dbReference type="NCBI Taxonomy" id="943118"/>
    <lineage>
        <taxon>Eukaryota</taxon>
        <taxon>Sar</taxon>
        <taxon>Alveolata</taxon>
        <taxon>Apicomplexa</taxon>
        <taxon>Conoidasida</taxon>
        <taxon>Coccidia</taxon>
        <taxon>Eucoccidiorida</taxon>
        <taxon>Eimeriorina</taxon>
        <taxon>Sarcocystidae</taxon>
        <taxon>Toxoplasma</taxon>
    </lineage>
</organism>
<reference evidence="5 6" key="1">
    <citation type="submission" date="2014-04" db="EMBL/GenBank/DDBJ databases">
        <authorList>
            <person name="Sibley D."/>
            <person name="Venepally P."/>
            <person name="Karamycheva S."/>
            <person name="Hadjithomas M."/>
            <person name="Khan A."/>
            <person name="Brunk B."/>
            <person name="Roos D."/>
            <person name="Caler E."/>
            <person name="Lorenzi H."/>
        </authorList>
    </citation>
    <scope>NUCLEOTIDE SEQUENCE [LARGE SCALE GENOMIC DNA]</scope>
    <source>
        <strain evidence="5 6">MAS</strain>
    </source>
</reference>
<dbReference type="SUPFAM" id="SSF52540">
    <property type="entry name" value="P-loop containing nucleoside triphosphate hydrolases"/>
    <property type="match status" value="1"/>
</dbReference>
<dbReference type="PANTHER" id="PTHR18934:SF83">
    <property type="entry name" value="PRE-MRNA-SPLICING FACTOR ATP-DEPENDENT RNA HELICASE DHX16"/>
    <property type="match status" value="1"/>
</dbReference>
<dbReference type="EC" id="3.6.1.15" evidence="5"/>
<feature type="non-terminal residue" evidence="5">
    <location>
        <position position="103"/>
    </location>
</feature>
<protein>
    <submittedName>
        <fullName evidence="5">Putative pre-mRNA-processing protein 8</fullName>
        <ecNumber evidence="5">3.6.1.15</ecNumber>
    </submittedName>
</protein>
<proteinExistence type="predicted"/>
<comment type="catalytic activity">
    <reaction evidence="3">
        <text>ATP + H2O = ADP + phosphate + H(+)</text>
        <dbReference type="Rhea" id="RHEA:13065"/>
        <dbReference type="ChEBI" id="CHEBI:15377"/>
        <dbReference type="ChEBI" id="CHEBI:15378"/>
        <dbReference type="ChEBI" id="CHEBI:30616"/>
        <dbReference type="ChEBI" id="CHEBI:43474"/>
        <dbReference type="ChEBI" id="CHEBI:456216"/>
        <dbReference type="EC" id="3.6.4.13"/>
    </reaction>
</comment>